<name>A0AA86MYE3_9BACT</name>
<organism evidence="2 3">
    <name type="scientific">Nitrospira tepida</name>
    <dbReference type="NCBI Taxonomy" id="2973512"/>
    <lineage>
        <taxon>Bacteria</taxon>
        <taxon>Pseudomonadati</taxon>
        <taxon>Nitrospirota</taxon>
        <taxon>Nitrospiria</taxon>
        <taxon>Nitrospirales</taxon>
        <taxon>Nitrospiraceae</taxon>
        <taxon>Nitrospira</taxon>
    </lineage>
</organism>
<proteinExistence type="predicted"/>
<dbReference type="KEGG" id="nti:DNFV4_01762"/>
<reference evidence="2" key="1">
    <citation type="submission" date="2022-10" db="EMBL/GenBank/DDBJ databases">
        <authorList>
            <person name="Koch H."/>
        </authorList>
    </citation>
    <scope>NUCLEOTIDE SEQUENCE</scope>
    <source>
        <strain evidence="2">DNF</strain>
    </source>
</reference>
<sequence>MRPSLICWGFLWLSAFSLNVATTAAFELVAPRPSTVVTAGQSIPVSVEVEREAGIRKITYYWYRDEEEPVPPQLAEPALIADSSATPPFGGHLTVPLAAAGRMRLLAVAEVTQGRLGTRPDFDEVLLQVEPPAPIETIEFETEKPWMVQPVGKLTRVPAVGLFQDGLVRAIDSPSTGSQFESSDSNIVRVLEDGWIRVEGPGRASLHVANRGKVGTLDVQVIGDDEPNRPPLANPGEDQTVKGGARVVLSGVQSVDPDGDPLRYEWSQVRGLKVDLTGPNEAKATFIAPKVSAKRLLRFRLQVTDMKGPDTVKGADSLPAYLNIWVEP</sequence>
<keyword evidence="1" id="KW-0732">Signal</keyword>
<dbReference type="Proteomes" id="UP001179121">
    <property type="component" value="Chromosome"/>
</dbReference>
<dbReference type="Gene3D" id="2.60.40.10">
    <property type="entry name" value="Immunoglobulins"/>
    <property type="match status" value="1"/>
</dbReference>
<evidence type="ECO:0000256" key="1">
    <source>
        <dbReference type="SAM" id="SignalP"/>
    </source>
</evidence>
<dbReference type="Pfam" id="PF22352">
    <property type="entry name" value="K319L-like_PKD"/>
    <property type="match status" value="1"/>
</dbReference>
<evidence type="ECO:0000313" key="3">
    <source>
        <dbReference type="Proteomes" id="UP001179121"/>
    </source>
</evidence>
<feature type="chain" id="PRO_5041725347" evidence="1">
    <location>
        <begin position="21"/>
        <end position="328"/>
    </location>
</feature>
<dbReference type="AlphaFoldDB" id="A0AA86MYE3"/>
<dbReference type="RefSeq" id="WP_289268267.1">
    <property type="nucleotide sequence ID" value="NZ_OX365700.1"/>
</dbReference>
<evidence type="ECO:0000313" key="2">
    <source>
        <dbReference type="EMBL" id="CAI4031339.1"/>
    </source>
</evidence>
<protein>
    <submittedName>
        <fullName evidence="2">Uncharacterized protein</fullName>
    </submittedName>
</protein>
<accession>A0AA86MYE3</accession>
<keyword evidence="3" id="KW-1185">Reference proteome</keyword>
<feature type="signal peptide" evidence="1">
    <location>
        <begin position="1"/>
        <end position="20"/>
    </location>
</feature>
<dbReference type="InterPro" id="IPR013783">
    <property type="entry name" value="Ig-like_fold"/>
</dbReference>
<dbReference type="EMBL" id="OX365700">
    <property type="protein sequence ID" value="CAI4031339.1"/>
    <property type="molecule type" value="Genomic_DNA"/>
</dbReference>
<gene>
    <name evidence="2" type="ORF">DNFV4_01762</name>
</gene>